<protein>
    <recommendedName>
        <fullName evidence="3">Transposase IS204/IS1001/IS1096/IS1165 zinc-finger domain-containing protein</fullName>
    </recommendedName>
</protein>
<dbReference type="EMBL" id="PVNL01000042">
    <property type="protein sequence ID" value="PRQ08347.1"/>
    <property type="molecule type" value="Genomic_DNA"/>
</dbReference>
<dbReference type="RefSeq" id="WP_146157531.1">
    <property type="nucleotide sequence ID" value="NZ_PVNL01000042.1"/>
</dbReference>
<gene>
    <name evidence="1" type="ORF">ENSA7_19740</name>
</gene>
<name>A0A2S9YTA8_9BACT</name>
<accession>A0A2S9YTA8</accession>
<sequence>MQIKTLLNRLEKHKGFVYADVSLEEGGRERLMVRIRPRKGSKPVCSVCGQRGPCYDTQKVRYFQFVPLWGLLVFFAYAMRRVDCPRCGVKIEKVPWAQGKSPTTTTYAWFLARWAKVLNWKQVASSFRTTWDTVYRWRCRAWYRRGLASGSCHTSRSLPGWGRCQRAAGRDRHSPIGRRGH</sequence>
<dbReference type="Proteomes" id="UP000238823">
    <property type="component" value="Unassembled WGS sequence"/>
</dbReference>
<evidence type="ECO:0000313" key="1">
    <source>
        <dbReference type="EMBL" id="PRQ08347.1"/>
    </source>
</evidence>
<evidence type="ECO:0000313" key="2">
    <source>
        <dbReference type="Proteomes" id="UP000238823"/>
    </source>
</evidence>
<dbReference type="OrthoDB" id="1014181at2"/>
<proteinExistence type="predicted"/>
<comment type="caution">
    <text evidence="1">The sequence shown here is derived from an EMBL/GenBank/DDBJ whole genome shotgun (WGS) entry which is preliminary data.</text>
</comment>
<organism evidence="1 2">
    <name type="scientific">Enhygromyxa salina</name>
    <dbReference type="NCBI Taxonomy" id="215803"/>
    <lineage>
        <taxon>Bacteria</taxon>
        <taxon>Pseudomonadati</taxon>
        <taxon>Myxococcota</taxon>
        <taxon>Polyangia</taxon>
        <taxon>Nannocystales</taxon>
        <taxon>Nannocystaceae</taxon>
        <taxon>Enhygromyxa</taxon>
    </lineage>
</organism>
<evidence type="ECO:0008006" key="3">
    <source>
        <dbReference type="Google" id="ProtNLM"/>
    </source>
</evidence>
<dbReference type="AlphaFoldDB" id="A0A2S9YTA8"/>
<reference evidence="1 2" key="1">
    <citation type="submission" date="2018-03" db="EMBL/GenBank/DDBJ databases">
        <title>Draft Genome Sequences of the Obligatory Marine Myxobacteria Enhygromyxa salina SWB007.</title>
        <authorList>
            <person name="Poehlein A."/>
            <person name="Moghaddam J.A."/>
            <person name="Harms H."/>
            <person name="Alanjari M."/>
            <person name="Koenig G.M."/>
            <person name="Daniel R."/>
            <person name="Schaeberle T.F."/>
        </authorList>
    </citation>
    <scope>NUCLEOTIDE SEQUENCE [LARGE SCALE GENOMIC DNA]</scope>
    <source>
        <strain evidence="1 2">SWB007</strain>
    </source>
</reference>